<dbReference type="SUPFAM" id="SSF56563">
    <property type="entry name" value="Major capsid protein gp5"/>
    <property type="match status" value="1"/>
</dbReference>
<keyword evidence="2" id="KW-1188">Viral release from host cell</keyword>
<evidence type="ECO:0000313" key="7">
    <source>
        <dbReference type="EMBL" id="MDY8107758.1"/>
    </source>
</evidence>
<accession>A0ABU5HX95</accession>
<organism evidence="7 8">
    <name type="scientific">Fulvimarina uroteuthidis</name>
    <dbReference type="NCBI Taxonomy" id="3098149"/>
    <lineage>
        <taxon>Bacteria</taxon>
        <taxon>Pseudomonadati</taxon>
        <taxon>Pseudomonadota</taxon>
        <taxon>Alphaproteobacteria</taxon>
        <taxon>Hyphomicrobiales</taxon>
        <taxon>Aurantimonadaceae</taxon>
        <taxon>Fulvimarina</taxon>
    </lineage>
</organism>
<evidence type="ECO:0000313" key="8">
    <source>
        <dbReference type="Proteomes" id="UP001294412"/>
    </source>
</evidence>
<dbReference type="Proteomes" id="UP001294412">
    <property type="component" value="Unassembled WGS sequence"/>
</dbReference>
<dbReference type="InterPro" id="IPR054612">
    <property type="entry name" value="Phage_capsid-like_C"/>
</dbReference>
<feature type="domain" description="Prohead serine protease" evidence="5">
    <location>
        <begin position="19"/>
        <end position="141"/>
    </location>
</feature>
<dbReference type="Gene3D" id="3.30.2320.10">
    <property type="entry name" value="hypothetical protein PF0899 domain"/>
    <property type="match status" value="1"/>
</dbReference>
<dbReference type="NCBIfam" id="TIGR01554">
    <property type="entry name" value="major_cap_HK97"/>
    <property type="match status" value="1"/>
</dbReference>
<evidence type="ECO:0000256" key="4">
    <source>
        <dbReference type="ARBA" id="ARBA00022801"/>
    </source>
</evidence>
<evidence type="ECO:0000256" key="1">
    <source>
        <dbReference type="ARBA" id="ARBA00004328"/>
    </source>
</evidence>
<protein>
    <submittedName>
        <fullName evidence="7">Phage major capsid protein</fullName>
    </submittedName>
</protein>
<dbReference type="RefSeq" id="WP_322185055.1">
    <property type="nucleotide sequence ID" value="NZ_JAXLPB010000001.1"/>
</dbReference>
<dbReference type="Pfam" id="PF04586">
    <property type="entry name" value="Peptidase_S78"/>
    <property type="match status" value="1"/>
</dbReference>
<keyword evidence="4" id="KW-0378">Hydrolase</keyword>
<dbReference type="InterPro" id="IPR024455">
    <property type="entry name" value="Phage_capsid"/>
</dbReference>
<sequence>MIEHIECKAAISITDEGAIEVLAWPFGSADSVGDMIEPTAEIKVASPLPALWHHDPATPIGEWESVEITARGIEAKGRLHLDGERARAVRTLILDKGASGVSIGFNETKATRRNPRGRTITGLTLREISVTPTPCHPGAIVLTAKTLPTSSEKGTPLENETTEAAPDSAAITALESRLAAVEKKALSIDKIEARIARPAIVTETKEEPIERKAFETMIRYGDGRMDAEERKALVVANDAQGGYLAPEAIGSELLKKLVEYSPIRAYARVITIGAESIKYPRKTSSTAAYWVDETEDRTASQPAFEQINIKPHELATFTDVSNQLLEDNAYNLENELLTDFAENFGKTEGLAFVNGTGVGQPRGLLKAAGIAEIKTGVAAAFPAANPADVLIGMYHTLPTVHAQRAAWLMNRKTLGEVRKWKDGNGRYLVIDPISEGAPMTLLGRPIVEAVDMDDIVANGFPVMFGDLQGYRIVDRVGFATLRDPYSLATKGQTRFIARKRVGADVTHPDRFVKLKIAA</sequence>
<dbReference type="Gene3D" id="3.30.2400.10">
    <property type="entry name" value="Major capsid protein gp5"/>
    <property type="match status" value="1"/>
</dbReference>
<evidence type="ECO:0000256" key="3">
    <source>
        <dbReference type="ARBA" id="ARBA00022670"/>
    </source>
</evidence>
<dbReference type="Pfam" id="PF05065">
    <property type="entry name" value="Phage_capsid"/>
    <property type="match status" value="1"/>
</dbReference>
<evidence type="ECO:0000259" key="6">
    <source>
        <dbReference type="Pfam" id="PF05065"/>
    </source>
</evidence>
<keyword evidence="3" id="KW-0645">Protease</keyword>
<name>A0ABU5HX95_9HYPH</name>
<reference evidence="7 8" key="1">
    <citation type="submission" date="2023-12" db="EMBL/GenBank/DDBJ databases">
        <title>Description of Novel Strain Fulvimarina sp. 2208YS6-2-32 isolated from Uroteuthis (Photololigo) edulis.</title>
        <authorList>
            <person name="Park J.-S."/>
        </authorList>
    </citation>
    <scope>NUCLEOTIDE SEQUENCE [LARGE SCALE GENOMIC DNA]</scope>
    <source>
        <strain evidence="7 8">2208YS6-2-32</strain>
    </source>
</reference>
<dbReference type="InterPro" id="IPR054613">
    <property type="entry name" value="Peptidase_S78_dom"/>
</dbReference>
<comment type="subcellular location">
    <subcellularLocation>
        <location evidence="1">Virion</location>
    </subcellularLocation>
</comment>
<keyword evidence="8" id="KW-1185">Reference proteome</keyword>
<dbReference type="EMBL" id="JAXLPB010000001">
    <property type="protein sequence ID" value="MDY8107758.1"/>
    <property type="molecule type" value="Genomic_DNA"/>
</dbReference>
<gene>
    <name evidence="7" type="ORF">U0C82_01180</name>
</gene>
<comment type="caution">
    <text evidence="7">The sequence shown here is derived from an EMBL/GenBank/DDBJ whole genome shotgun (WGS) entry which is preliminary data.</text>
</comment>
<feature type="domain" description="Phage capsid-like C-terminal" evidence="6">
    <location>
        <begin position="241"/>
        <end position="515"/>
    </location>
</feature>
<proteinExistence type="predicted"/>
<evidence type="ECO:0000259" key="5">
    <source>
        <dbReference type="Pfam" id="PF04586"/>
    </source>
</evidence>
<evidence type="ECO:0000256" key="2">
    <source>
        <dbReference type="ARBA" id="ARBA00022612"/>
    </source>
</evidence>